<keyword evidence="1" id="KW-0812">Transmembrane</keyword>
<feature type="transmembrane region" description="Helical" evidence="1">
    <location>
        <begin position="72"/>
        <end position="93"/>
    </location>
</feature>
<protein>
    <submittedName>
        <fullName evidence="2">Uncharacterized protein</fullName>
    </submittedName>
</protein>
<feature type="transmembrane region" description="Helical" evidence="1">
    <location>
        <begin position="12"/>
        <end position="32"/>
    </location>
</feature>
<evidence type="ECO:0000313" key="2">
    <source>
        <dbReference type="EMBL" id="WXG68567.1"/>
    </source>
</evidence>
<feature type="transmembrane region" description="Helical" evidence="1">
    <location>
        <begin position="118"/>
        <end position="139"/>
    </location>
</feature>
<reference evidence="2 3" key="1">
    <citation type="submission" date="2024-03" db="EMBL/GenBank/DDBJ databases">
        <title>Natural products discovery in diverse microorganisms through a two-stage MS feature dereplication strategy.</title>
        <authorList>
            <person name="Zhang R."/>
        </authorList>
    </citation>
    <scope>NUCLEOTIDE SEQUENCE [LARGE SCALE GENOMIC DNA]</scope>
    <source>
        <strain evidence="2 3">18930</strain>
    </source>
</reference>
<dbReference type="RefSeq" id="WP_338888850.1">
    <property type="nucleotide sequence ID" value="NZ_CP147846.1"/>
</dbReference>
<accession>A0ABZ2PHD1</accession>
<sequence length="157" mass="17268">MTRRVRMVACAPLGWLAVTLISVFALAPWWNIVGDVVVTWNVVGVFGLVLTLPGALVVLIASTSLDTRAGRWFTTAGFAVLLAFCAWMMVVTFDGLNSAPRQYDDPSMVPKLTTTEQLVFTTPYVLYIGLIAWVLLVMWRRPSASASTRHAPPRANE</sequence>
<evidence type="ECO:0000256" key="1">
    <source>
        <dbReference type="SAM" id="Phobius"/>
    </source>
</evidence>
<keyword evidence="1" id="KW-0472">Membrane</keyword>
<organism evidence="2 3">
    <name type="scientific">Rhodococcus sovatensis</name>
    <dbReference type="NCBI Taxonomy" id="1805840"/>
    <lineage>
        <taxon>Bacteria</taxon>
        <taxon>Bacillati</taxon>
        <taxon>Actinomycetota</taxon>
        <taxon>Actinomycetes</taxon>
        <taxon>Mycobacteriales</taxon>
        <taxon>Nocardiaceae</taxon>
        <taxon>Rhodococcus</taxon>
    </lineage>
</organism>
<evidence type="ECO:0000313" key="3">
    <source>
        <dbReference type="Proteomes" id="UP001432000"/>
    </source>
</evidence>
<dbReference type="EMBL" id="CP147846">
    <property type="protein sequence ID" value="WXG68567.1"/>
    <property type="molecule type" value="Genomic_DNA"/>
</dbReference>
<feature type="transmembrane region" description="Helical" evidence="1">
    <location>
        <begin position="38"/>
        <end position="60"/>
    </location>
</feature>
<keyword evidence="3" id="KW-1185">Reference proteome</keyword>
<keyword evidence="1" id="KW-1133">Transmembrane helix</keyword>
<dbReference type="Proteomes" id="UP001432000">
    <property type="component" value="Chromosome"/>
</dbReference>
<gene>
    <name evidence="2" type="ORF">WDS16_25830</name>
</gene>
<proteinExistence type="predicted"/>
<name>A0ABZ2PHD1_9NOCA</name>